<accession>A0A9P0EX97</accession>
<evidence type="ECO:0000259" key="10">
    <source>
        <dbReference type="Pfam" id="PF05089"/>
    </source>
</evidence>
<comment type="catalytic activity">
    <reaction evidence="5">
        <text>Hydrolysis of terminal non-reducing N-acetyl-D-glucosamine residues in N-acetyl-alpha-D-glucosaminides.</text>
        <dbReference type="EC" id="3.2.1.50"/>
    </reaction>
</comment>
<organism evidence="13 14">
    <name type="scientific">Bemisia tabaci</name>
    <name type="common">Sweetpotato whitefly</name>
    <name type="synonym">Aleurodes tabaci</name>
    <dbReference type="NCBI Taxonomy" id="7038"/>
    <lineage>
        <taxon>Eukaryota</taxon>
        <taxon>Metazoa</taxon>
        <taxon>Ecdysozoa</taxon>
        <taxon>Arthropoda</taxon>
        <taxon>Hexapoda</taxon>
        <taxon>Insecta</taxon>
        <taxon>Pterygota</taxon>
        <taxon>Neoptera</taxon>
        <taxon>Paraneoptera</taxon>
        <taxon>Hemiptera</taxon>
        <taxon>Sternorrhyncha</taxon>
        <taxon>Aleyrodoidea</taxon>
        <taxon>Aleyrodidae</taxon>
        <taxon>Aleyrodinae</taxon>
        <taxon>Bemisia</taxon>
    </lineage>
</organism>
<keyword evidence="2" id="KW-0378">Hydrolase</keyword>
<evidence type="ECO:0000259" key="12">
    <source>
        <dbReference type="Pfam" id="PF12972"/>
    </source>
</evidence>
<dbReference type="Pfam" id="PF05089">
    <property type="entry name" value="NAGLU"/>
    <property type="match status" value="1"/>
</dbReference>
<dbReference type="Pfam" id="PF12971">
    <property type="entry name" value="NAGLU_N"/>
    <property type="match status" value="1"/>
</dbReference>
<dbReference type="EMBL" id="OU963871">
    <property type="protein sequence ID" value="CAH0382786.1"/>
    <property type="molecule type" value="Genomic_DNA"/>
</dbReference>
<evidence type="ECO:0000256" key="4">
    <source>
        <dbReference type="ARBA" id="ARBA00023295"/>
    </source>
</evidence>
<dbReference type="EC" id="3.2.1.50" evidence="7"/>
<name>A0A9P0EX97_BEMTA</name>
<evidence type="ECO:0000256" key="6">
    <source>
        <dbReference type="ARBA" id="ARBA00060996"/>
    </source>
</evidence>
<dbReference type="SUPFAM" id="SSF51445">
    <property type="entry name" value="(Trans)glycosidases"/>
    <property type="match status" value="1"/>
</dbReference>
<sequence>MERYCFFTLVAALAVPCVFAVVQIDYSPILLTGQQQAVENLIERVIGNASRLFNVSINENLSEGNKAAFKLTKETSSDQVFIEGSSSVAIAWGFHYYLKHFCDSHISWDYDEINLPQPLPDVNITVNANDIWRYYQNVCTWSYSYVWWDWGRWEREIDWMALNGINMALAFNGQEAVWNRVYKKFNMKEADIDKHFTGPAFLAWGRMGNMRGFGGPLNDNWHEKSLVLQHKILARMRLLGINPVLPAFSGQVPRSFKELFPGSTFTELPKWNNFADDYCCPLLLSPTDQQFEKIADSYMKEMLAEFGSDHVYACDTFNEMNPHSGDTHYLANMSRAIYRSMVQVDPKSIWLLQGWLFHNDPIFWTESRAKAFLTAVPAGSMIVLDLHAEQNPQYTRLSSFFGQPFIWCMLHNFGGTLGMHGSVESVNNNVFIARTAENSSMVGTGLTPEGINQNYVMYELMTEMGYRKEPVNLVEWFTNYARRRYGQENEEAASGWKYLLKSTYNYTQEKSLHGKYTICRRPGFNIRPQIWYDPSDVLAAWSHLISASNKLAESKNYAHDVVDITRQAMQILFEEAYARLIKSYDAKKQDQFQTEAENIVKILADLEKILATNEKFLLGVWIKAARDMGYTPLDANLYEYNARNQITLWGPNGEILDYATKQWSGIVSHYYAPRWKYFITTLNTSLTEGIPFNHSQFSQDIFKHVEQPFTLDLTMFPTKPDGDTVETATDLYNGWHNFFLTMNAMQSMDDFKEFLHFWKLILILSRFQIGVITS</sequence>
<dbReference type="GO" id="GO:0048731">
    <property type="term" value="P:system development"/>
    <property type="evidence" value="ECO:0007669"/>
    <property type="project" value="UniProtKB-ARBA"/>
</dbReference>
<feature type="domain" description="Alpha-N-acetylglucosaminidase N-terminal" evidence="11">
    <location>
        <begin position="36"/>
        <end position="120"/>
    </location>
</feature>
<dbReference type="AlphaFoldDB" id="A0A9P0EX97"/>
<dbReference type="InterPro" id="IPR024732">
    <property type="entry name" value="NAGLU_C"/>
</dbReference>
<keyword evidence="4" id="KW-0326">Glycosidase</keyword>
<dbReference type="Gene3D" id="3.30.379.10">
    <property type="entry name" value="Chitobiase/beta-hexosaminidase domain 2-like"/>
    <property type="match status" value="1"/>
</dbReference>
<keyword evidence="1 9" id="KW-0732">Signal</keyword>
<dbReference type="PANTHER" id="PTHR12872:SF1">
    <property type="entry name" value="ALPHA-N-ACETYLGLUCOSAMINIDASE"/>
    <property type="match status" value="1"/>
</dbReference>
<protein>
    <recommendedName>
        <fullName evidence="8">Alpha-N-acetylglucosaminidase</fullName>
        <ecNumber evidence="7">3.2.1.50</ecNumber>
    </recommendedName>
</protein>
<evidence type="ECO:0000313" key="13">
    <source>
        <dbReference type="EMBL" id="CAH0382786.1"/>
    </source>
</evidence>
<dbReference type="Gene3D" id="1.20.120.670">
    <property type="entry name" value="N-acetyl-b-d-glucoasminidase"/>
    <property type="match status" value="1"/>
</dbReference>
<dbReference type="InterPro" id="IPR007781">
    <property type="entry name" value="NAGLU"/>
</dbReference>
<feature type="domain" description="Alpha-N-acetylglucosaminidase tim-barrel" evidence="10">
    <location>
        <begin position="133"/>
        <end position="467"/>
    </location>
</feature>
<evidence type="ECO:0000256" key="8">
    <source>
        <dbReference type="ARBA" id="ARBA00072202"/>
    </source>
</evidence>
<evidence type="ECO:0000259" key="11">
    <source>
        <dbReference type="Pfam" id="PF12971"/>
    </source>
</evidence>
<evidence type="ECO:0000256" key="2">
    <source>
        <dbReference type="ARBA" id="ARBA00022801"/>
    </source>
</evidence>
<dbReference type="Pfam" id="PF12972">
    <property type="entry name" value="NAGLU_C"/>
    <property type="match status" value="1"/>
</dbReference>
<keyword evidence="3" id="KW-0325">Glycoprotein</keyword>
<gene>
    <name evidence="13" type="ORF">BEMITA_LOCUS2286</name>
</gene>
<evidence type="ECO:0000256" key="3">
    <source>
        <dbReference type="ARBA" id="ARBA00023180"/>
    </source>
</evidence>
<reference evidence="13" key="1">
    <citation type="submission" date="2021-12" db="EMBL/GenBank/DDBJ databases">
        <authorList>
            <person name="King R."/>
        </authorList>
    </citation>
    <scope>NUCLEOTIDE SEQUENCE</scope>
</reference>
<feature type="chain" id="PRO_5040227718" description="Alpha-N-acetylglucosaminidase" evidence="9">
    <location>
        <begin position="21"/>
        <end position="774"/>
    </location>
</feature>
<dbReference type="FunFam" id="3.20.20.80:FF:000107">
    <property type="entry name" value="Alpha-N-acetylglucosaminidase family"/>
    <property type="match status" value="1"/>
</dbReference>
<evidence type="ECO:0000256" key="5">
    <source>
        <dbReference type="ARBA" id="ARBA00052030"/>
    </source>
</evidence>
<evidence type="ECO:0000256" key="7">
    <source>
        <dbReference type="ARBA" id="ARBA00066522"/>
    </source>
</evidence>
<evidence type="ECO:0000256" key="1">
    <source>
        <dbReference type="ARBA" id="ARBA00022729"/>
    </source>
</evidence>
<dbReference type="Gene3D" id="3.20.20.80">
    <property type="entry name" value="Glycosidases"/>
    <property type="match status" value="1"/>
</dbReference>
<feature type="signal peptide" evidence="9">
    <location>
        <begin position="1"/>
        <end position="20"/>
    </location>
</feature>
<keyword evidence="14" id="KW-1185">Reference proteome</keyword>
<feature type="domain" description="Alpha-N-acetylglucosaminidase C-terminal" evidence="12">
    <location>
        <begin position="476"/>
        <end position="732"/>
    </location>
</feature>
<evidence type="ECO:0000313" key="14">
    <source>
        <dbReference type="Proteomes" id="UP001152759"/>
    </source>
</evidence>
<evidence type="ECO:0000256" key="9">
    <source>
        <dbReference type="SAM" id="SignalP"/>
    </source>
</evidence>
<dbReference type="PANTHER" id="PTHR12872">
    <property type="entry name" value="ALPHA-N-ACETYLGLUCOSAMINIDASE"/>
    <property type="match status" value="1"/>
</dbReference>
<dbReference type="InterPro" id="IPR024240">
    <property type="entry name" value="NAGLU_N"/>
</dbReference>
<dbReference type="InterPro" id="IPR017853">
    <property type="entry name" value="GH"/>
</dbReference>
<dbReference type="Proteomes" id="UP001152759">
    <property type="component" value="Chromosome 10"/>
</dbReference>
<dbReference type="InterPro" id="IPR029018">
    <property type="entry name" value="Hex-like_dom2"/>
</dbReference>
<dbReference type="GO" id="GO:0004561">
    <property type="term" value="F:alpha-N-acetylglucosaminidase activity"/>
    <property type="evidence" value="ECO:0007669"/>
    <property type="project" value="UniProtKB-EC"/>
</dbReference>
<proteinExistence type="inferred from homology"/>
<comment type="similarity">
    <text evidence="6">Belongs to the glycosyl hydrolase 89 family.</text>
</comment>
<dbReference type="InterPro" id="IPR024733">
    <property type="entry name" value="NAGLU_tim-barrel"/>
</dbReference>